<organism evidence="1 2">
    <name type="scientific">Candidatus Roizmanbacteria bacterium RIFCSPLOWO2_01_FULL_35_13</name>
    <dbReference type="NCBI Taxonomy" id="1802055"/>
    <lineage>
        <taxon>Bacteria</taxon>
        <taxon>Candidatus Roizmaniibacteriota</taxon>
    </lineage>
</organism>
<gene>
    <name evidence="1" type="ORF">A3A74_01675</name>
</gene>
<accession>A0A1F7IAL3</accession>
<sequence>MTQSTIIFSLSPPIDKKKKKKKKKKYYTTVENKDTRFVIQIAFDAVRKDIEGGQAFPAAIGTIVGLMSIGLLPFELGQRALKGLTKIEFRRVTGRHKNPPKT</sequence>
<dbReference type="STRING" id="1802055.A3A74_01675"/>
<protein>
    <submittedName>
        <fullName evidence="1">Uncharacterized protein</fullName>
    </submittedName>
</protein>
<dbReference type="EMBL" id="MGAF01000033">
    <property type="protein sequence ID" value="OGK40396.1"/>
    <property type="molecule type" value="Genomic_DNA"/>
</dbReference>
<dbReference type="AlphaFoldDB" id="A0A1F7IAL3"/>
<evidence type="ECO:0000313" key="1">
    <source>
        <dbReference type="EMBL" id="OGK40396.1"/>
    </source>
</evidence>
<reference evidence="1 2" key="1">
    <citation type="journal article" date="2016" name="Nat. Commun.">
        <title>Thousands of microbial genomes shed light on interconnected biogeochemical processes in an aquifer system.</title>
        <authorList>
            <person name="Anantharaman K."/>
            <person name="Brown C.T."/>
            <person name="Hug L.A."/>
            <person name="Sharon I."/>
            <person name="Castelle C.J."/>
            <person name="Probst A.J."/>
            <person name="Thomas B.C."/>
            <person name="Singh A."/>
            <person name="Wilkins M.J."/>
            <person name="Karaoz U."/>
            <person name="Brodie E.L."/>
            <person name="Williams K.H."/>
            <person name="Hubbard S.S."/>
            <person name="Banfield J.F."/>
        </authorList>
    </citation>
    <scope>NUCLEOTIDE SEQUENCE [LARGE SCALE GENOMIC DNA]</scope>
</reference>
<proteinExistence type="predicted"/>
<dbReference type="Proteomes" id="UP000179270">
    <property type="component" value="Unassembled WGS sequence"/>
</dbReference>
<name>A0A1F7IAL3_9BACT</name>
<evidence type="ECO:0000313" key="2">
    <source>
        <dbReference type="Proteomes" id="UP000179270"/>
    </source>
</evidence>
<comment type="caution">
    <text evidence="1">The sequence shown here is derived from an EMBL/GenBank/DDBJ whole genome shotgun (WGS) entry which is preliminary data.</text>
</comment>